<comment type="similarity">
    <text evidence="2">Belongs to the DivIVA family.</text>
</comment>
<evidence type="ECO:0000313" key="9">
    <source>
        <dbReference type="Proteomes" id="UP000029622"/>
    </source>
</evidence>
<evidence type="ECO:0000256" key="4">
    <source>
        <dbReference type="ARBA" id="ARBA00022618"/>
    </source>
</evidence>
<dbReference type="Gene3D" id="1.20.5.620">
    <property type="entry name" value="F1F0 ATP synthase subunit B, membrane domain"/>
    <property type="match status" value="1"/>
</dbReference>
<keyword evidence="3" id="KW-0963">Cytoplasm</keyword>
<dbReference type="Proteomes" id="UP000029622">
    <property type="component" value="Unassembled WGS sequence"/>
</dbReference>
<dbReference type="GO" id="GO:0005737">
    <property type="term" value="C:cytoplasm"/>
    <property type="evidence" value="ECO:0007669"/>
    <property type="project" value="UniProtKB-SubCell"/>
</dbReference>
<comment type="caution">
    <text evidence="8">The sequence shown here is derived from an EMBL/GenBank/DDBJ whole genome shotgun (WGS) entry which is preliminary data.</text>
</comment>
<dbReference type="GO" id="GO:0051301">
    <property type="term" value="P:cell division"/>
    <property type="evidence" value="ECO:0007669"/>
    <property type="project" value="UniProtKB-KW"/>
</dbReference>
<evidence type="ECO:0000256" key="6">
    <source>
        <dbReference type="ARBA" id="ARBA00023306"/>
    </source>
</evidence>
<proteinExistence type="inferred from homology"/>
<evidence type="ECO:0000256" key="1">
    <source>
        <dbReference type="ARBA" id="ARBA00004496"/>
    </source>
</evidence>
<dbReference type="InterPro" id="IPR007793">
    <property type="entry name" value="DivIVA_fam"/>
</dbReference>
<evidence type="ECO:0000313" key="8">
    <source>
        <dbReference type="EMBL" id="KGG79566.1"/>
    </source>
</evidence>
<gene>
    <name evidence="8" type="ORF">Y919_11265</name>
</gene>
<dbReference type="NCBIfam" id="TIGR03544">
    <property type="entry name" value="DivI1A_domain"/>
    <property type="match status" value="1"/>
</dbReference>
<dbReference type="PANTHER" id="PTHR35794:SF2">
    <property type="entry name" value="CELL DIVISION PROTEIN DIVIVA"/>
    <property type="match status" value="1"/>
</dbReference>
<dbReference type="Pfam" id="PF05103">
    <property type="entry name" value="DivIVA"/>
    <property type="match status" value="1"/>
</dbReference>
<feature type="coiled-coil region" evidence="7">
    <location>
        <begin position="28"/>
        <end position="55"/>
    </location>
</feature>
<dbReference type="EMBL" id="AZTB01000081">
    <property type="protein sequence ID" value="KGG79566.1"/>
    <property type="molecule type" value="Genomic_DNA"/>
</dbReference>
<dbReference type="PANTHER" id="PTHR35794">
    <property type="entry name" value="CELL DIVISION PROTEIN DIVIVA"/>
    <property type="match status" value="1"/>
</dbReference>
<name>A0A096DJY9_9FIRM</name>
<comment type="subcellular location">
    <subcellularLocation>
        <location evidence="1">Cytoplasm</location>
    </subcellularLocation>
</comment>
<keyword evidence="5 7" id="KW-0175">Coiled coil</keyword>
<sequence>MLTPLDIQNKEFSKSIMGYKETEVASFLDEVAADYEKLYKENLELKDKVSALNEKVEYYQNIEKTLQNTLVVAQNTAEEVSHNAKKEAELIIREAEENAKKIIEDAHNEVVKIQKKYEEIRKELLIFKTRFKTFLSSQLETVDMFLNEVEEKQ</sequence>
<feature type="coiled-coil region" evidence="7">
    <location>
        <begin position="85"/>
        <end position="123"/>
    </location>
</feature>
<keyword evidence="4" id="KW-0132">Cell division</keyword>
<accession>A0A096DJY9</accession>
<dbReference type="Gene3D" id="6.10.250.660">
    <property type="match status" value="1"/>
</dbReference>
<dbReference type="InterPro" id="IPR019933">
    <property type="entry name" value="DivIVA_domain"/>
</dbReference>
<protein>
    <submittedName>
        <fullName evidence="8">Septum formation initiator</fullName>
    </submittedName>
</protein>
<keyword evidence="6" id="KW-0131">Cell cycle</keyword>
<evidence type="ECO:0000256" key="7">
    <source>
        <dbReference type="SAM" id="Coils"/>
    </source>
</evidence>
<evidence type="ECO:0000256" key="5">
    <source>
        <dbReference type="ARBA" id="ARBA00023054"/>
    </source>
</evidence>
<evidence type="ECO:0000256" key="2">
    <source>
        <dbReference type="ARBA" id="ARBA00009008"/>
    </source>
</evidence>
<reference evidence="8 9" key="1">
    <citation type="submission" date="2013-12" db="EMBL/GenBank/DDBJ databases">
        <title>Draft genome sequence of Caloranaerobacter sp. H53214.</title>
        <authorList>
            <person name="Jiang L.J."/>
            <person name="Shao Z.Z."/>
            <person name="Long M.N."/>
        </authorList>
    </citation>
    <scope>NUCLEOTIDE SEQUENCE [LARGE SCALE GENOMIC DNA]</scope>
    <source>
        <strain evidence="8 9">H53214</strain>
    </source>
</reference>
<dbReference type="AlphaFoldDB" id="A0A096DJY9"/>
<dbReference type="RefSeq" id="WP_035164858.1">
    <property type="nucleotide sequence ID" value="NZ_AZTB01000081.1"/>
</dbReference>
<evidence type="ECO:0000256" key="3">
    <source>
        <dbReference type="ARBA" id="ARBA00022490"/>
    </source>
</evidence>
<dbReference type="STRING" id="1156417.Y919_11265"/>
<organism evidence="8 9">
    <name type="scientific">Caloranaerobacter azorensis H53214</name>
    <dbReference type="NCBI Taxonomy" id="1156417"/>
    <lineage>
        <taxon>Bacteria</taxon>
        <taxon>Bacillati</taxon>
        <taxon>Bacillota</taxon>
        <taxon>Tissierellia</taxon>
        <taxon>Tissierellales</taxon>
        <taxon>Thermohalobacteraceae</taxon>
        <taxon>Caloranaerobacter</taxon>
    </lineage>
</organism>